<dbReference type="Pfam" id="PF20174">
    <property type="entry name" value="DUF6540"/>
    <property type="match status" value="1"/>
</dbReference>
<proteinExistence type="predicted"/>
<organism evidence="2 3">
    <name type="scientific">Coccidioides immitis RMSCC 2394</name>
    <dbReference type="NCBI Taxonomy" id="404692"/>
    <lineage>
        <taxon>Eukaryota</taxon>
        <taxon>Fungi</taxon>
        <taxon>Dikarya</taxon>
        <taxon>Ascomycota</taxon>
        <taxon>Pezizomycotina</taxon>
        <taxon>Eurotiomycetes</taxon>
        <taxon>Eurotiomycetidae</taxon>
        <taxon>Onygenales</taxon>
        <taxon>Onygenaceae</taxon>
        <taxon>Coccidioides</taxon>
    </lineage>
</organism>
<sequence length="200" mass="21760">MPDSRCSSVVGNFEALRVLKWKPSTDIGMASRTVYLATCRNAPSQRKHFGIFVPFADDPQIGTIIHVVGAPMVGYELQFKRNYNPSSSQSSYQLVPIGQVSAANIVESPSGPTTIDSNAKGIMETVATQVPPPPISQNFLAPVDGVFNKRCQEWTVEYVDRLISRNIIDAGARNVVQAHRDPPDHGVGLQSVDRGRGRGV</sequence>
<evidence type="ECO:0000313" key="2">
    <source>
        <dbReference type="EMBL" id="KMP07888.1"/>
    </source>
</evidence>
<feature type="region of interest" description="Disordered" evidence="1">
    <location>
        <begin position="178"/>
        <end position="200"/>
    </location>
</feature>
<name>A0A0J6YLT3_COCIT</name>
<dbReference type="AlphaFoldDB" id="A0A0J6YLT3"/>
<gene>
    <name evidence="2" type="ORF">CIRG_07569</name>
</gene>
<evidence type="ECO:0000313" key="3">
    <source>
        <dbReference type="Proteomes" id="UP000054565"/>
    </source>
</evidence>
<dbReference type="STRING" id="404692.A0A0J6YLT3"/>
<dbReference type="OrthoDB" id="1658288at2759"/>
<accession>A0A0J6YLT3</accession>
<dbReference type="Proteomes" id="UP000054565">
    <property type="component" value="Unassembled WGS sequence"/>
</dbReference>
<reference evidence="3" key="1">
    <citation type="journal article" date="2010" name="Genome Res.">
        <title>Population genomic sequencing of Coccidioides fungi reveals recent hybridization and transposon control.</title>
        <authorList>
            <person name="Neafsey D.E."/>
            <person name="Barker B.M."/>
            <person name="Sharpton T.J."/>
            <person name="Stajich J.E."/>
            <person name="Park D.J."/>
            <person name="Whiston E."/>
            <person name="Hung C.-Y."/>
            <person name="McMahan C."/>
            <person name="White J."/>
            <person name="Sykes S."/>
            <person name="Heiman D."/>
            <person name="Young S."/>
            <person name="Zeng Q."/>
            <person name="Abouelleil A."/>
            <person name="Aftuck L."/>
            <person name="Bessette D."/>
            <person name="Brown A."/>
            <person name="FitzGerald M."/>
            <person name="Lui A."/>
            <person name="Macdonald J.P."/>
            <person name="Priest M."/>
            <person name="Orbach M.J."/>
            <person name="Galgiani J.N."/>
            <person name="Kirkland T.N."/>
            <person name="Cole G.T."/>
            <person name="Birren B.W."/>
            <person name="Henn M.R."/>
            <person name="Taylor J.W."/>
            <person name="Rounsley S.D."/>
        </authorList>
    </citation>
    <scope>NUCLEOTIDE SEQUENCE [LARGE SCALE GENOMIC DNA]</scope>
    <source>
        <strain evidence="3">RMSCC 2394</strain>
    </source>
</reference>
<evidence type="ECO:0000256" key="1">
    <source>
        <dbReference type="SAM" id="MobiDB-lite"/>
    </source>
</evidence>
<dbReference type="EMBL" id="DS028097">
    <property type="protein sequence ID" value="KMP07888.1"/>
    <property type="molecule type" value="Genomic_DNA"/>
</dbReference>
<dbReference type="InterPro" id="IPR046670">
    <property type="entry name" value="DUF6540"/>
</dbReference>
<protein>
    <submittedName>
        <fullName evidence="2">Uncharacterized protein</fullName>
    </submittedName>
</protein>